<accession>A0A0F3GZA8</accession>
<dbReference type="InterPro" id="IPR000794">
    <property type="entry name" value="Beta-ketoacyl_synthase"/>
</dbReference>
<dbReference type="InterPro" id="IPR014030">
    <property type="entry name" value="Ketoacyl_synth_N"/>
</dbReference>
<evidence type="ECO:0000256" key="3">
    <source>
        <dbReference type="RuleBase" id="RU003694"/>
    </source>
</evidence>
<protein>
    <submittedName>
        <fullName evidence="5">3-oxoacyl-ACP synthase</fullName>
    </submittedName>
</protein>
<dbReference type="Pfam" id="PF00109">
    <property type="entry name" value="ketoacyl-synt"/>
    <property type="match status" value="1"/>
</dbReference>
<dbReference type="GO" id="GO:0004315">
    <property type="term" value="F:3-oxoacyl-[acyl-carrier-protein] synthase activity"/>
    <property type="evidence" value="ECO:0007669"/>
    <property type="project" value="InterPro"/>
</dbReference>
<organism evidence="5 6">
    <name type="scientific">Candidatus Magnetobacterium bavaricum</name>
    <dbReference type="NCBI Taxonomy" id="29290"/>
    <lineage>
        <taxon>Bacteria</taxon>
        <taxon>Pseudomonadati</taxon>
        <taxon>Nitrospirota</taxon>
        <taxon>Thermodesulfovibrionia</taxon>
        <taxon>Thermodesulfovibrionales</taxon>
        <taxon>Candidatus Magnetobacteriaceae</taxon>
        <taxon>Candidatus Magnetobacterium</taxon>
    </lineage>
</organism>
<proteinExistence type="inferred from homology"/>
<dbReference type="PANTHER" id="PTHR11712:SF336">
    <property type="entry name" value="3-OXOACYL-[ACYL-CARRIER-PROTEIN] SYNTHASE, MITOCHONDRIAL"/>
    <property type="match status" value="1"/>
</dbReference>
<dbReference type="Pfam" id="PF02801">
    <property type="entry name" value="Ketoacyl-synt_C"/>
    <property type="match status" value="1"/>
</dbReference>
<evidence type="ECO:0000313" key="6">
    <source>
        <dbReference type="Proteomes" id="UP000033423"/>
    </source>
</evidence>
<gene>
    <name evidence="5" type="ORF">MBAV_000527</name>
</gene>
<dbReference type="AlphaFoldDB" id="A0A0F3GZA8"/>
<dbReference type="InterPro" id="IPR020841">
    <property type="entry name" value="PKS_Beta-ketoAc_synthase_dom"/>
</dbReference>
<dbReference type="Proteomes" id="UP000033423">
    <property type="component" value="Unassembled WGS sequence"/>
</dbReference>
<name>A0A0F3GZA8_9BACT</name>
<dbReference type="PROSITE" id="PS52004">
    <property type="entry name" value="KS3_2"/>
    <property type="match status" value="1"/>
</dbReference>
<dbReference type="InterPro" id="IPR016039">
    <property type="entry name" value="Thiolase-like"/>
</dbReference>
<sequence length="398" mass="42252">MTKRRVAITGIGAITPLGNSFMQSWEGLIAGRSGLGIFGGRGCGRIASDALPWQRYLTDKQSRRLDPFIHYALVAAAMAMEDGALERADITDGAVIMGTSRGGVMRLNEAFYDINNHRRLSGYLMSGTTPGMAASYISEVFGICGYTLGISNACASGANAVGEAYRLISDGYADVAVSGGSDAPLCDICFMGYEACRALSRRHVSNPFDTKRDGFVLSEGATVLILEEYGRALGRRTTIYAEIAAYANSSDGHNQVRPDNNAQAMAMLSAINLAGLTAKDIDHINTHGSSTRLGDLSEATAIREVFKQTIDVLPITANKSATGHMLAASGAFELAVTAMSIREGVIPPTINVDDLDQGCVMNLVREPLKITIKTALSNSFGFGGVNAVIILKKCEDNV</sequence>
<feature type="domain" description="Ketosynthase family 3 (KS3)" evidence="4">
    <location>
        <begin position="3"/>
        <end position="393"/>
    </location>
</feature>
<dbReference type="SMART" id="SM00825">
    <property type="entry name" value="PKS_KS"/>
    <property type="match status" value="1"/>
</dbReference>
<comment type="caution">
    <text evidence="5">The sequence shown here is derived from an EMBL/GenBank/DDBJ whole genome shotgun (WGS) entry which is preliminary data.</text>
</comment>
<reference evidence="5 6" key="1">
    <citation type="submission" date="2015-02" db="EMBL/GenBank/DDBJ databases">
        <title>Single-cell genomics of uncultivated deep-branching MTB reveals a conserved set of magnetosome genes.</title>
        <authorList>
            <person name="Kolinko S."/>
            <person name="Richter M."/>
            <person name="Glockner F.O."/>
            <person name="Brachmann A."/>
            <person name="Schuler D."/>
        </authorList>
    </citation>
    <scope>NUCLEOTIDE SEQUENCE [LARGE SCALE GENOMIC DNA]</scope>
    <source>
        <strain evidence="5">TM-1</strain>
    </source>
</reference>
<dbReference type="SUPFAM" id="SSF53901">
    <property type="entry name" value="Thiolase-like"/>
    <property type="match status" value="2"/>
</dbReference>
<evidence type="ECO:0000256" key="2">
    <source>
        <dbReference type="ARBA" id="ARBA00022679"/>
    </source>
</evidence>
<dbReference type="EMBL" id="LACI01000241">
    <property type="protein sequence ID" value="KJU87279.1"/>
    <property type="molecule type" value="Genomic_DNA"/>
</dbReference>
<dbReference type="InterPro" id="IPR018201">
    <property type="entry name" value="Ketoacyl_synth_AS"/>
</dbReference>
<dbReference type="Gene3D" id="3.40.47.10">
    <property type="match status" value="1"/>
</dbReference>
<dbReference type="CDD" id="cd00834">
    <property type="entry name" value="KAS_I_II"/>
    <property type="match status" value="1"/>
</dbReference>
<keyword evidence="6" id="KW-1185">Reference proteome</keyword>
<dbReference type="PANTHER" id="PTHR11712">
    <property type="entry name" value="POLYKETIDE SYNTHASE-RELATED"/>
    <property type="match status" value="1"/>
</dbReference>
<evidence type="ECO:0000313" key="5">
    <source>
        <dbReference type="EMBL" id="KJU87279.1"/>
    </source>
</evidence>
<evidence type="ECO:0000256" key="1">
    <source>
        <dbReference type="ARBA" id="ARBA00008467"/>
    </source>
</evidence>
<dbReference type="GO" id="GO:0006633">
    <property type="term" value="P:fatty acid biosynthetic process"/>
    <property type="evidence" value="ECO:0007669"/>
    <property type="project" value="InterPro"/>
</dbReference>
<comment type="similarity">
    <text evidence="1 3">Belongs to the thiolase-like superfamily. Beta-ketoacyl-ACP synthases family.</text>
</comment>
<dbReference type="InterPro" id="IPR014031">
    <property type="entry name" value="Ketoacyl_synth_C"/>
</dbReference>
<evidence type="ECO:0000259" key="4">
    <source>
        <dbReference type="PROSITE" id="PS52004"/>
    </source>
</evidence>
<dbReference type="PATRIC" id="fig|29290.4.peg.710"/>
<keyword evidence="2 3" id="KW-0808">Transferase</keyword>
<dbReference type="PROSITE" id="PS00606">
    <property type="entry name" value="KS3_1"/>
    <property type="match status" value="1"/>
</dbReference>